<evidence type="ECO:0000259" key="2">
    <source>
        <dbReference type="Pfam" id="PF10433"/>
    </source>
</evidence>
<dbReference type="GeneID" id="27726070"/>
<name>A0A084G0W6_PSEDA</name>
<evidence type="ECO:0000256" key="1">
    <source>
        <dbReference type="SAM" id="MobiDB-lite"/>
    </source>
</evidence>
<dbReference type="Gene3D" id="2.130.10.10">
    <property type="entry name" value="YVTN repeat-like/Quinoprotein amine dehydrogenase"/>
    <property type="match status" value="2"/>
</dbReference>
<feature type="region of interest" description="Disordered" evidence="1">
    <location>
        <begin position="1013"/>
        <end position="1060"/>
    </location>
</feature>
<organism evidence="3 4">
    <name type="scientific">Pseudallescheria apiosperma</name>
    <name type="common">Scedosporium apiospermum</name>
    <dbReference type="NCBI Taxonomy" id="563466"/>
    <lineage>
        <taxon>Eukaryota</taxon>
        <taxon>Fungi</taxon>
        <taxon>Dikarya</taxon>
        <taxon>Ascomycota</taxon>
        <taxon>Pezizomycotina</taxon>
        <taxon>Sordariomycetes</taxon>
        <taxon>Hypocreomycetidae</taxon>
        <taxon>Microascales</taxon>
        <taxon>Microascaceae</taxon>
        <taxon>Scedosporium</taxon>
    </lineage>
</organism>
<dbReference type="Proteomes" id="UP000028545">
    <property type="component" value="Unassembled WGS sequence"/>
</dbReference>
<dbReference type="InterPro" id="IPR015943">
    <property type="entry name" value="WD40/YVTN_repeat-like_dom_sf"/>
</dbReference>
<dbReference type="RefSeq" id="XP_016640777.1">
    <property type="nucleotide sequence ID" value="XM_016788950.1"/>
</dbReference>
<comment type="caution">
    <text evidence="3">The sequence shown here is derived from an EMBL/GenBank/DDBJ whole genome shotgun (WGS) entry which is preliminary data.</text>
</comment>
<feature type="compositionally biased region" description="Polar residues" evidence="1">
    <location>
        <begin position="123"/>
        <end position="141"/>
    </location>
</feature>
<reference evidence="3 4" key="1">
    <citation type="journal article" date="2014" name="Genome Announc.">
        <title>Draft genome sequence of the pathogenic fungus Scedosporium apiospermum.</title>
        <authorList>
            <person name="Vandeputte P."/>
            <person name="Ghamrawi S."/>
            <person name="Rechenmann M."/>
            <person name="Iltis A."/>
            <person name="Giraud S."/>
            <person name="Fleury M."/>
            <person name="Thornton C."/>
            <person name="Delhaes L."/>
            <person name="Meyer W."/>
            <person name="Papon N."/>
            <person name="Bouchara J.P."/>
        </authorList>
    </citation>
    <scope>NUCLEOTIDE SEQUENCE [LARGE SCALE GENOMIC DNA]</scope>
    <source>
        <strain evidence="3 4">IHEM 14462</strain>
    </source>
</reference>
<sequence length="1085" mass="119931">MAFQTNVLRDGTWITENVNVHAFLSAQGSTKTEPTKRSSPTCGLLTRTIVESPVVQWIFPARLRSAEHNDVAFIGIKELRGDGQLHDVARKTDFGSRILNAKVLGSFYEDSSADGGFRDGTNNADVSCSASPSQAQLQGSEKSPLPLPPQLLVLVLESGGLVFLFLRQHGDGTVEFISSTVDSPRKDLVIHPGFHFAIDPSSRYMVTATSEGLFVVYELEDFGTLRQQYRIAGSILSPVTAYRPKTVMGVIHKVEFLFPSPGDFETVILVLLVVRNGVSRMITYEWVLGDDLNSVLSEEVAGFRLPPEHRMPLLLIPLTVKTSFLSVSESSIAVFRDTLHGSSNPELVNTTTREKTAYHHGSGKPLWTAWTRPLRRKAFYQSKDNIYLAREDGIIFFFEIDSDEILESSLDVGDYSTSISTAFATVADTFSDILILGGSCGDGSIWALPARERPEQIGVIPNWSPVLDFATTDECSDWDQAVSSSSVPATPGRGLVGQTHTQHDRLFLTSCCGINGSVTELVHGTIAHITLDVEYSSPLRHVWVFPGLHTTEPKVFNVLLGLHNRTVAAELTLGLSDLREPSPSDLWFDLSSRTLAASQGLDQGICQVTEASITLLGPLKRSRHTITHILGSPDARAESACVRDGVVAFSSLAMQSSSGFEVYLVASNDPTKILKRYSMEQEVTCVQLCTVEGRVFLIVAVWQPTRTSLLLYAVDSPDEKPALTLDLHSVSALADNIFFCVGTTIHWEILDVAERKIREHAKIELVSPATAMNISGGRLYALTQTHSLEVVNLDPAEERRRDNHGVGDSLMEQRTRPTMHMIDVGDAPDASGSWPITLLSDRECGITGVWMPRGEEREGGGIHVVFEAELPASVRRFRRGHTRPTLWRSRLRQKQYGRIPSTPDDADVLGVCLDGSIHHFTLLTIEAWRFLKLVQMAATREMDISKRQSVELLEPTLDPKLQLHVNGDVLYWCWQKRELEALFRGRTASQIFKRCLDELDGGQWTRGFKEQGARDHGVEGHTIMEQGDRHRNKVSPGIGEDKGEDSGDDDSEGSGAIDCGTSDEELKKYLELGYDVLDYYMSPVL</sequence>
<evidence type="ECO:0000313" key="4">
    <source>
        <dbReference type="Proteomes" id="UP000028545"/>
    </source>
</evidence>
<evidence type="ECO:0000313" key="3">
    <source>
        <dbReference type="EMBL" id="KEZ40978.1"/>
    </source>
</evidence>
<dbReference type="PANTHER" id="PTHR10644">
    <property type="entry name" value="DNA REPAIR/RNA PROCESSING CPSF FAMILY"/>
    <property type="match status" value="1"/>
</dbReference>
<dbReference type="InterPro" id="IPR018846">
    <property type="entry name" value="Beta-prop_RSE1/DDB1/CPSF1_1st"/>
</dbReference>
<dbReference type="OrthoDB" id="20774at2759"/>
<feature type="domain" description="RSE1/DDB1/CPSF1 first beta-propeller" evidence="2">
    <location>
        <begin position="54"/>
        <end position="448"/>
    </location>
</feature>
<keyword evidence="4" id="KW-1185">Reference proteome</keyword>
<dbReference type="EMBL" id="JOWA01000110">
    <property type="protein sequence ID" value="KEZ40978.1"/>
    <property type="molecule type" value="Genomic_DNA"/>
</dbReference>
<dbReference type="KEGG" id="sapo:SAPIO_CDS6998"/>
<protein>
    <recommendedName>
        <fullName evidence="2">RSE1/DDB1/CPSF1 first beta-propeller domain-containing protein</fullName>
    </recommendedName>
</protein>
<dbReference type="SUPFAM" id="SSF50998">
    <property type="entry name" value="Quinoprotein alcohol dehydrogenase-like"/>
    <property type="match status" value="1"/>
</dbReference>
<feature type="region of interest" description="Disordered" evidence="1">
    <location>
        <begin position="123"/>
        <end position="143"/>
    </location>
</feature>
<dbReference type="Pfam" id="PF10433">
    <property type="entry name" value="Beta-prop_RSE1_1st"/>
    <property type="match status" value="1"/>
</dbReference>
<proteinExistence type="predicted"/>
<dbReference type="InterPro" id="IPR011047">
    <property type="entry name" value="Quinoprotein_ADH-like_sf"/>
</dbReference>
<accession>A0A084G0W6</accession>
<gene>
    <name evidence="3" type="ORF">SAPIO_CDS6998</name>
</gene>
<dbReference type="VEuPathDB" id="FungiDB:SAPIO_CDS6998"/>
<dbReference type="AlphaFoldDB" id="A0A084G0W6"/>
<dbReference type="InterPro" id="IPR050358">
    <property type="entry name" value="RSE1/DDB1/CFT1"/>
</dbReference>
<dbReference type="HOGENOM" id="CLU_003539_0_0_1"/>